<dbReference type="EMBL" id="KQ414640">
    <property type="protein sequence ID" value="KOC66786.1"/>
    <property type="molecule type" value="Genomic_DNA"/>
</dbReference>
<proteinExistence type="predicted"/>
<name>A0A0L7R7N2_9HYME</name>
<gene>
    <name evidence="2" type="ORF">WH47_12590</name>
</gene>
<accession>A0A0L7R7N2</accession>
<feature type="non-terminal residue" evidence="2">
    <location>
        <position position="1"/>
    </location>
</feature>
<evidence type="ECO:0000313" key="3">
    <source>
        <dbReference type="Proteomes" id="UP000053825"/>
    </source>
</evidence>
<dbReference type="Proteomes" id="UP000053825">
    <property type="component" value="Unassembled WGS sequence"/>
</dbReference>
<feature type="region of interest" description="Disordered" evidence="1">
    <location>
        <begin position="18"/>
        <end position="54"/>
    </location>
</feature>
<sequence>SVARHGISIDIYTVSMGISTRSESGRARPRRADSDPARSTQTRGGIVAFKLPSH</sequence>
<feature type="compositionally biased region" description="Basic and acidic residues" evidence="1">
    <location>
        <begin position="23"/>
        <end position="36"/>
    </location>
</feature>
<reference evidence="2 3" key="1">
    <citation type="submission" date="2015-07" db="EMBL/GenBank/DDBJ databases">
        <title>The genome of Habropoda laboriosa.</title>
        <authorList>
            <person name="Pan H."/>
            <person name="Kapheim K."/>
        </authorList>
    </citation>
    <scope>NUCLEOTIDE SEQUENCE [LARGE SCALE GENOMIC DNA]</scope>
    <source>
        <strain evidence="2">0110345459</strain>
    </source>
</reference>
<dbReference type="AlphaFoldDB" id="A0A0L7R7N2"/>
<keyword evidence="3" id="KW-1185">Reference proteome</keyword>
<evidence type="ECO:0000256" key="1">
    <source>
        <dbReference type="SAM" id="MobiDB-lite"/>
    </source>
</evidence>
<organism evidence="2 3">
    <name type="scientific">Habropoda laboriosa</name>
    <dbReference type="NCBI Taxonomy" id="597456"/>
    <lineage>
        <taxon>Eukaryota</taxon>
        <taxon>Metazoa</taxon>
        <taxon>Ecdysozoa</taxon>
        <taxon>Arthropoda</taxon>
        <taxon>Hexapoda</taxon>
        <taxon>Insecta</taxon>
        <taxon>Pterygota</taxon>
        <taxon>Neoptera</taxon>
        <taxon>Endopterygota</taxon>
        <taxon>Hymenoptera</taxon>
        <taxon>Apocrita</taxon>
        <taxon>Aculeata</taxon>
        <taxon>Apoidea</taxon>
        <taxon>Anthophila</taxon>
        <taxon>Apidae</taxon>
        <taxon>Habropoda</taxon>
    </lineage>
</organism>
<protein>
    <submittedName>
        <fullName evidence="2">Uncharacterized protein</fullName>
    </submittedName>
</protein>
<evidence type="ECO:0000313" key="2">
    <source>
        <dbReference type="EMBL" id="KOC66786.1"/>
    </source>
</evidence>